<evidence type="ECO:0000313" key="2">
    <source>
        <dbReference type="Proteomes" id="UP001165986"/>
    </source>
</evidence>
<dbReference type="EMBL" id="VJXY01000070">
    <property type="protein sequence ID" value="MBD6620549.1"/>
    <property type="molecule type" value="Genomic_DNA"/>
</dbReference>
<sequence>MDRQKLLNNAHNFGAEARANNRAMIMTKDDREDLMFSVSMSNWGDIPEDLRQGLQAAFVAGYESESKNYI</sequence>
<proteinExistence type="predicted"/>
<gene>
    <name evidence="1" type="ORF">FNW02_33440</name>
</gene>
<dbReference type="AlphaFoldDB" id="A0AA40VUT5"/>
<protein>
    <submittedName>
        <fullName evidence="1">Uncharacterized protein</fullName>
    </submittedName>
</protein>
<dbReference type="Proteomes" id="UP001165986">
    <property type="component" value="Unassembled WGS sequence"/>
</dbReference>
<keyword evidence="2" id="KW-1185">Reference proteome</keyword>
<organism evidence="1 2">
    <name type="scientific">Komarekiella delphini-convector SJRDD-AB1</name>
    <dbReference type="NCBI Taxonomy" id="2593771"/>
    <lineage>
        <taxon>Bacteria</taxon>
        <taxon>Bacillati</taxon>
        <taxon>Cyanobacteriota</taxon>
        <taxon>Cyanophyceae</taxon>
        <taxon>Nostocales</taxon>
        <taxon>Nostocaceae</taxon>
        <taxon>Komarekiella</taxon>
        <taxon>Komarekiella delphini-convector</taxon>
    </lineage>
</organism>
<comment type="caution">
    <text evidence="1">The sequence shown here is derived from an EMBL/GenBank/DDBJ whole genome shotgun (WGS) entry which is preliminary data.</text>
</comment>
<reference evidence="1" key="1">
    <citation type="submission" date="2019-07" db="EMBL/GenBank/DDBJ databases">
        <title>Toxilogical consequences of a new and cryptic species of cyanobacteria (Komarekiella delphini-convector) recovered from the epidermis of a bottlenose dolphin and 1500 ft. in the air.</title>
        <authorList>
            <person name="Brown A.O."/>
            <person name="Dvorak P."/>
            <person name="Villanueva C.D."/>
            <person name="Foss A.J."/>
            <person name="Garvey A.D."/>
            <person name="Gibson Q.A."/>
            <person name="Johansen J.R."/>
            <person name="Casamatta D.A."/>
        </authorList>
    </citation>
    <scope>NUCLEOTIDE SEQUENCE</scope>
    <source>
        <strain evidence="1">SJRDD-AB1</strain>
    </source>
</reference>
<accession>A0AA40VUT5</accession>
<dbReference type="RefSeq" id="WP_191761857.1">
    <property type="nucleotide sequence ID" value="NZ_VJXY01000070.1"/>
</dbReference>
<name>A0AA40VUT5_9NOST</name>
<evidence type="ECO:0000313" key="1">
    <source>
        <dbReference type="EMBL" id="MBD6620549.1"/>
    </source>
</evidence>